<comment type="caution">
    <text evidence="2">The sequence shown here is derived from an EMBL/GenBank/DDBJ whole genome shotgun (WGS) entry which is preliminary data.</text>
</comment>
<evidence type="ECO:0000313" key="3">
    <source>
        <dbReference type="Proteomes" id="UP000760480"/>
    </source>
</evidence>
<evidence type="ECO:0000313" key="2">
    <source>
        <dbReference type="EMBL" id="NMQ19797.1"/>
    </source>
</evidence>
<protein>
    <recommendedName>
        <fullName evidence="4">AbrB/MazE/SpoVT family DNA-binding domain-containing protein</fullName>
    </recommendedName>
</protein>
<keyword evidence="3" id="KW-1185">Reference proteome</keyword>
<reference evidence="2 3" key="1">
    <citation type="submission" date="2019-03" db="EMBL/GenBank/DDBJ databases">
        <title>Metabolic reconstructions from genomes of highly enriched 'Candidatus Accumulibacter' and 'Candidatus Competibacter' bioreactor populations.</title>
        <authorList>
            <person name="Annavajhala M.K."/>
            <person name="Welles L."/>
            <person name="Abbas B."/>
            <person name="Sorokin D."/>
            <person name="Park H."/>
            <person name="Van Loosdrecht M."/>
            <person name="Chandran K."/>
        </authorList>
    </citation>
    <scope>NUCLEOTIDE SEQUENCE [LARGE SCALE GENOMIC DNA]</scope>
    <source>
        <strain evidence="2 3">SBR_G</strain>
    </source>
</reference>
<sequence>MNSIALKTHVGPDGRLRLNIPTGLTDTDLEVIVIMQPVITKPATKPEDLGWLPGFFEQTFGSFKDEPLERPEQGEYEQRDRSQ</sequence>
<feature type="compositionally biased region" description="Basic and acidic residues" evidence="1">
    <location>
        <begin position="63"/>
        <end position="83"/>
    </location>
</feature>
<evidence type="ECO:0000256" key="1">
    <source>
        <dbReference type="SAM" id="MobiDB-lite"/>
    </source>
</evidence>
<dbReference type="Proteomes" id="UP000760480">
    <property type="component" value="Unassembled WGS sequence"/>
</dbReference>
<accession>A0ABX1TK83</accession>
<dbReference type="RefSeq" id="WP_169249056.1">
    <property type="nucleotide sequence ID" value="NZ_SPMZ01000031.1"/>
</dbReference>
<name>A0ABX1TK83_9GAMM</name>
<organism evidence="2 3">
    <name type="scientific">Candidatus Competibacter phosphatis</name>
    <dbReference type="NCBI Taxonomy" id="221280"/>
    <lineage>
        <taxon>Bacteria</taxon>
        <taxon>Pseudomonadati</taxon>
        <taxon>Pseudomonadota</taxon>
        <taxon>Gammaproteobacteria</taxon>
        <taxon>Candidatus Competibacteraceae</taxon>
        <taxon>Candidatus Competibacter</taxon>
    </lineage>
</organism>
<feature type="region of interest" description="Disordered" evidence="1">
    <location>
        <begin position="62"/>
        <end position="83"/>
    </location>
</feature>
<proteinExistence type="predicted"/>
<gene>
    <name evidence="2" type="ORF">E4P82_11670</name>
</gene>
<evidence type="ECO:0008006" key="4">
    <source>
        <dbReference type="Google" id="ProtNLM"/>
    </source>
</evidence>
<dbReference type="EMBL" id="SPMZ01000031">
    <property type="protein sequence ID" value="NMQ19797.1"/>
    <property type="molecule type" value="Genomic_DNA"/>
</dbReference>